<dbReference type="GO" id="GO:0060271">
    <property type="term" value="P:cilium assembly"/>
    <property type="evidence" value="ECO:0007669"/>
    <property type="project" value="TreeGrafter"/>
</dbReference>
<evidence type="ECO:0000256" key="1">
    <source>
        <dbReference type="ARBA" id="ARBA00004138"/>
    </source>
</evidence>
<evidence type="ECO:0000256" key="3">
    <source>
        <dbReference type="ARBA" id="ARBA00023273"/>
    </source>
</evidence>
<dbReference type="OrthoDB" id="10254896at2759"/>
<dbReference type="InterPro" id="IPR028172">
    <property type="entry name" value="FT20"/>
</dbReference>
<keyword evidence="6" id="KW-1185">Reference proteome</keyword>
<keyword evidence="2 4" id="KW-0175">Coiled coil</keyword>
<dbReference type="PANTHER" id="PTHR31978">
    <property type="entry name" value="INTRAFLAGELLAR TRANSPORT PROTEIN 20 HOMOLOG"/>
    <property type="match status" value="1"/>
</dbReference>
<protein>
    <recommendedName>
        <fullName evidence="7">Intraflagellar transport protein 20</fullName>
    </recommendedName>
</protein>
<feature type="coiled-coil region" evidence="4">
    <location>
        <begin position="63"/>
        <end position="118"/>
    </location>
</feature>
<dbReference type="Pfam" id="PF14931">
    <property type="entry name" value="IFT20"/>
    <property type="match status" value="1"/>
</dbReference>
<proteinExistence type="predicted"/>
<evidence type="ECO:0000313" key="5">
    <source>
        <dbReference type="EMBL" id="CAD7696224.1"/>
    </source>
</evidence>
<reference evidence="5" key="1">
    <citation type="submission" date="2020-12" db="EMBL/GenBank/DDBJ databases">
        <authorList>
            <person name="Iha C."/>
        </authorList>
    </citation>
    <scope>NUCLEOTIDE SEQUENCE</scope>
</reference>
<dbReference type="GO" id="GO:0061512">
    <property type="term" value="P:protein localization to cilium"/>
    <property type="evidence" value="ECO:0007669"/>
    <property type="project" value="TreeGrafter"/>
</dbReference>
<sequence>MASEDAPAIFFDDEYRIRVLDLERLSASKSLQTHCENFVGRVDRLQELSNRYLAAVEQRAERIEAEKLAAIGLRNQAAAAEEEGRRRELELRGLLAERQEELERLQVEEQSLLKLRQEQELMVAKLSDSSVGTGG</sequence>
<dbReference type="EMBL" id="CAJHUC010000447">
    <property type="protein sequence ID" value="CAD7696224.1"/>
    <property type="molecule type" value="Genomic_DNA"/>
</dbReference>
<dbReference type="PANTHER" id="PTHR31978:SF1">
    <property type="entry name" value="INTRAFLAGELLAR TRANSPORT PROTEIN 20 HOMOLOG"/>
    <property type="match status" value="1"/>
</dbReference>
<dbReference type="GO" id="GO:0005737">
    <property type="term" value="C:cytoplasm"/>
    <property type="evidence" value="ECO:0007669"/>
    <property type="project" value="TreeGrafter"/>
</dbReference>
<gene>
    <name evidence="5" type="ORF">OSTQU699_LOCUS1585</name>
</gene>
<comment type="subcellular location">
    <subcellularLocation>
        <location evidence="1">Cell projection</location>
        <location evidence="1">Cilium</location>
    </subcellularLocation>
</comment>
<evidence type="ECO:0008006" key="7">
    <source>
        <dbReference type="Google" id="ProtNLM"/>
    </source>
</evidence>
<organism evidence="5 6">
    <name type="scientific">Ostreobium quekettii</name>
    <dbReference type="NCBI Taxonomy" id="121088"/>
    <lineage>
        <taxon>Eukaryota</taxon>
        <taxon>Viridiplantae</taxon>
        <taxon>Chlorophyta</taxon>
        <taxon>core chlorophytes</taxon>
        <taxon>Ulvophyceae</taxon>
        <taxon>TCBD clade</taxon>
        <taxon>Bryopsidales</taxon>
        <taxon>Ostreobineae</taxon>
        <taxon>Ostreobiaceae</taxon>
        <taxon>Ostreobium</taxon>
    </lineage>
</organism>
<accession>A0A8S1IMF7</accession>
<dbReference type="GO" id="GO:0030990">
    <property type="term" value="C:intraciliary transport particle"/>
    <property type="evidence" value="ECO:0007669"/>
    <property type="project" value="TreeGrafter"/>
</dbReference>
<evidence type="ECO:0000256" key="2">
    <source>
        <dbReference type="ARBA" id="ARBA00023054"/>
    </source>
</evidence>
<dbReference type="AlphaFoldDB" id="A0A8S1IMF7"/>
<dbReference type="GO" id="GO:0097546">
    <property type="term" value="C:ciliary base"/>
    <property type="evidence" value="ECO:0007669"/>
    <property type="project" value="TreeGrafter"/>
</dbReference>
<comment type="caution">
    <text evidence="5">The sequence shown here is derived from an EMBL/GenBank/DDBJ whole genome shotgun (WGS) entry which is preliminary data.</text>
</comment>
<dbReference type="GO" id="GO:0097730">
    <property type="term" value="C:non-motile cilium"/>
    <property type="evidence" value="ECO:0007669"/>
    <property type="project" value="TreeGrafter"/>
</dbReference>
<name>A0A8S1IMF7_9CHLO</name>
<evidence type="ECO:0000313" key="6">
    <source>
        <dbReference type="Proteomes" id="UP000708148"/>
    </source>
</evidence>
<keyword evidence="3" id="KW-0966">Cell projection</keyword>
<evidence type="ECO:0000256" key="4">
    <source>
        <dbReference type="SAM" id="Coils"/>
    </source>
</evidence>
<dbReference type="GO" id="GO:0036064">
    <property type="term" value="C:ciliary basal body"/>
    <property type="evidence" value="ECO:0007669"/>
    <property type="project" value="TreeGrafter"/>
</dbReference>
<dbReference type="Proteomes" id="UP000708148">
    <property type="component" value="Unassembled WGS sequence"/>
</dbReference>